<reference evidence="2" key="1">
    <citation type="submission" date="2020-10" db="EMBL/GenBank/DDBJ databases">
        <title>Sequencing the genomes of 1000 actinobacteria strains.</title>
        <authorList>
            <person name="Klenk H.-P."/>
        </authorList>
    </citation>
    <scope>NUCLEOTIDE SEQUENCE</scope>
    <source>
        <strain evidence="2">DSM 45354</strain>
    </source>
</reference>
<name>A0A927MU52_9ACTN</name>
<dbReference type="Proteomes" id="UP000638648">
    <property type="component" value="Unassembled WGS sequence"/>
</dbReference>
<evidence type="ECO:0000256" key="1">
    <source>
        <dbReference type="SAM" id="Coils"/>
    </source>
</evidence>
<dbReference type="EMBL" id="JADBEM010000001">
    <property type="protein sequence ID" value="MBE1606239.1"/>
    <property type="molecule type" value="Genomic_DNA"/>
</dbReference>
<gene>
    <name evidence="2" type="ORF">HEB94_003087</name>
</gene>
<proteinExistence type="predicted"/>
<dbReference type="AlphaFoldDB" id="A0A927MU52"/>
<feature type="coiled-coil region" evidence="1">
    <location>
        <begin position="39"/>
        <end position="84"/>
    </location>
</feature>
<keyword evidence="1" id="KW-0175">Coiled coil</keyword>
<evidence type="ECO:0000313" key="3">
    <source>
        <dbReference type="Proteomes" id="UP000638648"/>
    </source>
</evidence>
<evidence type="ECO:0000313" key="2">
    <source>
        <dbReference type="EMBL" id="MBE1606239.1"/>
    </source>
</evidence>
<accession>A0A927MU52</accession>
<protein>
    <submittedName>
        <fullName evidence="2">Type VI protein secretion system component VasK</fullName>
    </submittedName>
</protein>
<comment type="caution">
    <text evidence="2">The sequence shown here is derived from an EMBL/GenBank/DDBJ whole genome shotgun (WGS) entry which is preliminary data.</text>
</comment>
<organism evidence="2 3">
    <name type="scientific">Actinopolymorpha pittospori</name>
    <dbReference type="NCBI Taxonomy" id="648752"/>
    <lineage>
        <taxon>Bacteria</taxon>
        <taxon>Bacillati</taxon>
        <taxon>Actinomycetota</taxon>
        <taxon>Actinomycetes</taxon>
        <taxon>Propionibacteriales</taxon>
        <taxon>Actinopolymorphaceae</taxon>
        <taxon>Actinopolymorpha</taxon>
    </lineage>
</organism>
<sequence>MSLAIVWTALGLVGLLSAGVVVWRNAARTQAAAIWKDEAAAHKARGDRLEEGLNDLRQEFSAYREETTKRIAHLEQENATLRELVTGREAWLALEQVTRDAHAETMRAIEKLARSFE</sequence>
<dbReference type="RefSeq" id="WP_192750401.1">
    <property type="nucleotide sequence ID" value="NZ_BAABJL010000011.1"/>
</dbReference>
<keyword evidence="3" id="KW-1185">Reference proteome</keyword>